<accession>A0A9J5Y9A5</accession>
<evidence type="ECO:0000313" key="2">
    <source>
        <dbReference type="Proteomes" id="UP000824120"/>
    </source>
</evidence>
<reference evidence="1 2" key="1">
    <citation type="submission" date="2020-09" db="EMBL/GenBank/DDBJ databases">
        <title>De no assembly of potato wild relative species, Solanum commersonii.</title>
        <authorList>
            <person name="Cho K."/>
        </authorList>
    </citation>
    <scope>NUCLEOTIDE SEQUENCE [LARGE SCALE GENOMIC DNA]</scope>
    <source>
        <strain evidence="1">LZ3.2</strain>
        <tissue evidence="1">Leaf</tissue>
    </source>
</reference>
<dbReference type="AlphaFoldDB" id="A0A9J5Y9A5"/>
<dbReference type="Proteomes" id="UP000824120">
    <property type="component" value="Chromosome 7"/>
</dbReference>
<organism evidence="1 2">
    <name type="scientific">Solanum commersonii</name>
    <name type="common">Commerson's wild potato</name>
    <name type="synonym">Commerson's nightshade</name>
    <dbReference type="NCBI Taxonomy" id="4109"/>
    <lineage>
        <taxon>Eukaryota</taxon>
        <taxon>Viridiplantae</taxon>
        <taxon>Streptophyta</taxon>
        <taxon>Embryophyta</taxon>
        <taxon>Tracheophyta</taxon>
        <taxon>Spermatophyta</taxon>
        <taxon>Magnoliopsida</taxon>
        <taxon>eudicotyledons</taxon>
        <taxon>Gunneridae</taxon>
        <taxon>Pentapetalae</taxon>
        <taxon>asterids</taxon>
        <taxon>lamiids</taxon>
        <taxon>Solanales</taxon>
        <taxon>Solanaceae</taxon>
        <taxon>Solanoideae</taxon>
        <taxon>Solaneae</taxon>
        <taxon>Solanum</taxon>
    </lineage>
</organism>
<gene>
    <name evidence="1" type="ORF">H5410_037100</name>
</gene>
<evidence type="ECO:0000313" key="1">
    <source>
        <dbReference type="EMBL" id="KAG5595868.1"/>
    </source>
</evidence>
<protein>
    <submittedName>
        <fullName evidence="1">Uncharacterized protein</fullName>
    </submittedName>
</protein>
<dbReference type="EMBL" id="JACXVP010000007">
    <property type="protein sequence ID" value="KAG5595868.1"/>
    <property type="molecule type" value="Genomic_DNA"/>
</dbReference>
<sequence>MAYCEEIHPVPPEDSWIVPLDVIEREIPPPYKLQLFTHFIFLALYKKSSKMIMTKKTTLNPFRGNY</sequence>
<keyword evidence="2" id="KW-1185">Reference proteome</keyword>
<name>A0A9J5Y9A5_SOLCO</name>
<proteinExistence type="predicted"/>
<comment type="caution">
    <text evidence="1">The sequence shown here is derived from an EMBL/GenBank/DDBJ whole genome shotgun (WGS) entry which is preliminary data.</text>
</comment>